<protein>
    <submittedName>
        <fullName evidence="1">Uncharacterized protein</fullName>
    </submittedName>
</protein>
<dbReference type="Pfam" id="PF13772">
    <property type="entry name" value="AIG2_2"/>
    <property type="match status" value="1"/>
</dbReference>
<proteinExistence type="predicted"/>
<gene>
    <name evidence="1" type="ORF">SRO942_LOCUS47428</name>
</gene>
<organism evidence="1 2">
    <name type="scientific">Didymodactylos carnosus</name>
    <dbReference type="NCBI Taxonomy" id="1234261"/>
    <lineage>
        <taxon>Eukaryota</taxon>
        <taxon>Metazoa</taxon>
        <taxon>Spiralia</taxon>
        <taxon>Gnathifera</taxon>
        <taxon>Rotifera</taxon>
        <taxon>Eurotatoria</taxon>
        <taxon>Bdelloidea</taxon>
        <taxon>Philodinida</taxon>
        <taxon>Philodinidae</taxon>
        <taxon>Didymodactylos</taxon>
    </lineage>
</organism>
<evidence type="ECO:0000313" key="1">
    <source>
        <dbReference type="EMBL" id="CAF4562079.1"/>
    </source>
</evidence>
<dbReference type="EMBL" id="CAJOBC010118195">
    <property type="protein sequence ID" value="CAF4562079.1"/>
    <property type="molecule type" value="Genomic_DNA"/>
</dbReference>
<name>A0A8S2YH63_9BILA</name>
<sequence length="220" mass="25469">MNTLDKVEAVYNRIPVTVTDYSNQTQLAYAYQMDLSRLSNLEYSLPSERYMDIIIKGCEYYGVKQTYIDRLKQISVVPRMKSSEYKCITDVPDVHYTLDDLVLHNGTNNYPLWISINYKIFEHTGLPSTDDPSYHQLSTLYNVIKGLHSGKDMTLKMSQNLYEPLYGIPSTEDEMSLEHRSMVEDMFITFISNSRSGDKNYWRLIGKLIKSSSEKCTSNC</sequence>
<dbReference type="Gene3D" id="3.10.490.10">
    <property type="entry name" value="Gamma-glutamyl cyclotransferase-like"/>
    <property type="match status" value="1"/>
</dbReference>
<evidence type="ECO:0000313" key="2">
    <source>
        <dbReference type="Proteomes" id="UP000681722"/>
    </source>
</evidence>
<reference evidence="1" key="1">
    <citation type="submission" date="2021-02" db="EMBL/GenBank/DDBJ databases">
        <authorList>
            <person name="Nowell W R."/>
        </authorList>
    </citation>
    <scope>NUCLEOTIDE SEQUENCE</scope>
</reference>
<accession>A0A8S2YH63</accession>
<dbReference type="AlphaFoldDB" id="A0A8S2YH63"/>
<comment type="caution">
    <text evidence="1">The sequence shown here is derived from an EMBL/GenBank/DDBJ whole genome shotgun (WGS) entry which is preliminary data.</text>
</comment>
<dbReference type="OrthoDB" id="2924818at2759"/>
<dbReference type="Proteomes" id="UP000681722">
    <property type="component" value="Unassembled WGS sequence"/>
</dbReference>